<dbReference type="Proteomes" id="UP000250321">
    <property type="component" value="Unassembled WGS sequence"/>
</dbReference>
<name>A0A314YY36_PRUYE</name>
<accession>A0A314YY36</accession>
<reference evidence="2 3" key="1">
    <citation type="submission" date="2018-02" db="EMBL/GenBank/DDBJ databases">
        <title>Draft genome of wild Prunus yedoensis var. nudiflora.</title>
        <authorList>
            <person name="Baek S."/>
            <person name="Kim J.-H."/>
            <person name="Choi K."/>
            <person name="Kim G.-B."/>
            <person name="Cho A."/>
            <person name="Jang H."/>
            <person name="Shin C.-H."/>
            <person name="Yu H.-J."/>
            <person name="Mun J.-H."/>
        </authorList>
    </citation>
    <scope>NUCLEOTIDE SEQUENCE [LARGE SCALE GENOMIC DNA]</scope>
    <source>
        <strain evidence="3">cv. Jeju island</strain>
        <tissue evidence="2">Leaf</tissue>
    </source>
</reference>
<keyword evidence="1" id="KW-0732">Signal</keyword>
<dbReference type="AlphaFoldDB" id="A0A314YY36"/>
<dbReference type="InterPro" id="IPR017853">
    <property type="entry name" value="GH"/>
</dbReference>
<dbReference type="Gene3D" id="3.20.20.80">
    <property type="entry name" value="Glycosidases"/>
    <property type="match status" value="1"/>
</dbReference>
<feature type="chain" id="PRO_5016296177" evidence="1">
    <location>
        <begin position="29"/>
        <end position="77"/>
    </location>
</feature>
<evidence type="ECO:0000256" key="1">
    <source>
        <dbReference type="SAM" id="SignalP"/>
    </source>
</evidence>
<keyword evidence="3" id="KW-1185">Reference proteome</keyword>
<evidence type="ECO:0000313" key="2">
    <source>
        <dbReference type="EMBL" id="PQQ13095.1"/>
    </source>
</evidence>
<protein>
    <submittedName>
        <fullName evidence="2">Glucan endo-1 3-beta-glucosidase 8</fullName>
    </submittedName>
</protein>
<gene>
    <name evidence="2" type="ORF">Pyn_11045</name>
</gene>
<dbReference type="EMBL" id="PJQY01000317">
    <property type="protein sequence ID" value="PQQ13095.1"/>
    <property type="molecule type" value="Genomic_DNA"/>
</dbReference>
<evidence type="ECO:0000313" key="3">
    <source>
        <dbReference type="Proteomes" id="UP000250321"/>
    </source>
</evidence>
<sequence>MRMAQERVYWEILVLILVLMNMAQKGTSFGVNWGTMATHQLPPEKVVKMLKDNGFNKLKLFEAEEKILAALWGRRLR</sequence>
<proteinExistence type="predicted"/>
<comment type="caution">
    <text evidence="2">The sequence shown here is derived from an EMBL/GenBank/DDBJ whole genome shotgun (WGS) entry which is preliminary data.</text>
</comment>
<feature type="signal peptide" evidence="1">
    <location>
        <begin position="1"/>
        <end position="28"/>
    </location>
</feature>
<dbReference type="OrthoDB" id="1932173at2759"/>
<dbReference type="SUPFAM" id="SSF51445">
    <property type="entry name" value="(Trans)glycosidases"/>
    <property type="match status" value="1"/>
</dbReference>
<dbReference type="STRING" id="2094558.A0A314YY36"/>
<organism evidence="2 3">
    <name type="scientific">Prunus yedoensis var. nudiflora</name>
    <dbReference type="NCBI Taxonomy" id="2094558"/>
    <lineage>
        <taxon>Eukaryota</taxon>
        <taxon>Viridiplantae</taxon>
        <taxon>Streptophyta</taxon>
        <taxon>Embryophyta</taxon>
        <taxon>Tracheophyta</taxon>
        <taxon>Spermatophyta</taxon>
        <taxon>Magnoliopsida</taxon>
        <taxon>eudicotyledons</taxon>
        <taxon>Gunneridae</taxon>
        <taxon>Pentapetalae</taxon>
        <taxon>rosids</taxon>
        <taxon>fabids</taxon>
        <taxon>Rosales</taxon>
        <taxon>Rosaceae</taxon>
        <taxon>Amygdaloideae</taxon>
        <taxon>Amygdaleae</taxon>
        <taxon>Prunus</taxon>
    </lineage>
</organism>